<evidence type="ECO:0000256" key="8">
    <source>
        <dbReference type="ARBA" id="ARBA00023254"/>
    </source>
</evidence>
<keyword evidence="7" id="KW-0896">Oogenesis</keyword>
<dbReference type="GO" id="GO:0042802">
    <property type="term" value="F:identical protein binding"/>
    <property type="evidence" value="ECO:0007669"/>
    <property type="project" value="Ensembl"/>
</dbReference>
<sequence>MDEAVGDLKQALPCVAESPTVHVEVHQRGGSTAKKEDINLSVRKLLNRHNIVFGDYTWTEFDEPFLARNVQSVSIVDTELKVKDSQPIDLSACTVALHIFQLNEDGPSSENLEEETENIIAANHWVLPAAEFHGLWDSLVYDVEVKSHLLDYVMTTLLFSDKNVNSNLITWNRVVLLHGPPGTGKTSLCKALAQKLTIRLSSRYRYGQLIEINSHSLFSKWFSESGKLVTKMFQKIQDLIDDKDALVFVLIDEVESLTAARNACRAGTEPSDAIRVVNAVLTQIDQIKRHSNVVILTTSNITEKIDVAFVDRADIKQYIGPPSAAAIFKIYLSCLEELMKEEQRPQWPGPEKTPLSGSCAVRPGESPLRSSSAHPVHRSQPRWKLHLVALGYQPYFISVSKPQGPGARGGADLGTETLGLSSPLGEAAMPRASAHTHACTHVHVCLCGVLSSWPGSSLALPEVCALAVWAQPTQSRTWSHSFTHWVLGPLQTLRPGALTPLLHCAQQLVGVRTQCLAEQIHLHLRRENPHLGMVPFKSEVTQALVSSSL</sequence>
<dbReference type="SUPFAM" id="SSF52540">
    <property type="entry name" value="P-loop containing nucleoside triphosphate hydrolases"/>
    <property type="match status" value="1"/>
</dbReference>
<evidence type="ECO:0000256" key="6">
    <source>
        <dbReference type="ARBA" id="ARBA00022871"/>
    </source>
</evidence>
<dbReference type="Bgee" id="ENSMFAG00000003891">
    <property type="expression patterns" value="Expressed in bone marrow and 9 other cell types or tissues"/>
</dbReference>
<evidence type="ECO:0000256" key="10">
    <source>
        <dbReference type="ARBA" id="ARBA00032461"/>
    </source>
</evidence>
<reference evidence="16 17" key="1">
    <citation type="submission" date="2013-03" db="EMBL/GenBank/DDBJ databases">
        <authorList>
            <person name="Warren W."/>
            <person name="Wilson R.K."/>
        </authorList>
    </citation>
    <scope>NUCLEOTIDE SEQUENCE</scope>
</reference>
<keyword evidence="17" id="KW-1185">Reference proteome</keyword>
<evidence type="ECO:0000259" key="15">
    <source>
        <dbReference type="SMART" id="SM00382"/>
    </source>
</evidence>
<evidence type="ECO:0000313" key="17">
    <source>
        <dbReference type="Proteomes" id="UP000233100"/>
    </source>
</evidence>
<gene>
    <name evidence="16" type="primary">TRIP13</name>
</gene>
<dbReference type="VEuPathDB" id="HostDB:ENSMFAG00000003891"/>
<dbReference type="CDD" id="cd19508">
    <property type="entry name" value="RecA-like_Pch2-like"/>
    <property type="match status" value="1"/>
</dbReference>
<comment type="function">
    <text evidence="11">Plays a key role in chromosome recombination and chromosome structure development during meiosis. Required at early steps in meiotic recombination that leads to non-crossovers pathways. Also needed for efficient completion of homologous synapsis by influencing crossover distribution along the chromosomes affecting both crossovers and non-crossovers pathways. Also required for development of higher-order chromosome structures and is needed for synaptonemal-complex formation. In males, required for efficient synapsis of the sex chromosomes and for sex body formation. Promotes early steps of the DNA double-strand breaks (DSBs) repair process upstream of the assembly of RAD51 complexes. Required for depletion of HORMAD1 and HORMAD2 from synapsed chromosomes. Plays a role in mitotic spindle assembly checkpoint (SAC) activation.</text>
</comment>
<dbReference type="GO" id="GO:0001556">
    <property type="term" value="P:oocyte maturation"/>
    <property type="evidence" value="ECO:0007669"/>
    <property type="project" value="Ensembl"/>
</dbReference>
<keyword evidence="8 13" id="KW-0469">Meiosis</keyword>
<keyword evidence="3 12" id="KW-0547">Nucleotide-binding</keyword>
<dbReference type="AlphaFoldDB" id="A0A2K5WCI5"/>
<accession>A0A2K5WCI5</accession>
<evidence type="ECO:0000256" key="7">
    <source>
        <dbReference type="ARBA" id="ARBA00022943"/>
    </source>
</evidence>
<comment type="subcellular location">
    <subcellularLocation>
        <location evidence="13">Nucleus</location>
    </subcellularLocation>
</comment>
<keyword evidence="4" id="KW-0221">Differentiation</keyword>
<protein>
    <recommendedName>
        <fullName evidence="2 13">Pachytene checkpoint protein 2 homolog</fullName>
        <shortName evidence="13">TR-interacting protein 13</shortName>
        <shortName evidence="13">TRIP-13</shortName>
    </recommendedName>
    <alternativeName>
        <fullName evidence="9 13">Thyroid hormone receptor interactor 13</fullName>
    </alternativeName>
    <alternativeName>
        <fullName evidence="10 13">Thyroid receptor-interacting protein 13</fullName>
    </alternativeName>
</protein>
<dbReference type="GO" id="GO:0016887">
    <property type="term" value="F:ATP hydrolysis activity"/>
    <property type="evidence" value="ECO:0007669"/>
    <property type="project" value="InterPro"/>
</dbReference>
<evidence type="ECO:0000256" key="4">
    <source>
        <dbReference type="ARBA" id="ARBA00022782"/>
    </source>
</evidence>
<dbReference type="InterPro" id="IPR003593">
    <property type="entry name" value="AAA+_ATPase"/>
</dbReference>
<comment type="similarity">
    <text evidence="1 13">Belongs to the AAA ATPase family. PCH2 subfamily.</text>
</comment>
<keyword evidence="6" id="KW-0744">Spermatogenesis</keyword>
<evidence type="ECO:0000256" key="1">
    <source>
        <dbReference type="ARBA" id="ARBA00007271"/>
    </source>
</evidence>
<name>A0A2K5WCI5_MACFA</name>
<reference evidence="16" key="3">
    <citation type="submission" date="2025-09" db="UniProtKB">
        <authorList>
            <consortium name="Ensembl"/>
        </authorList>
    </citation>
    <scope>IDENTIFICATION</scope>
</reference>
<dbReference type="GO" id="GO:0005694">
    <property type="term" value="C:chromosome"/>
    <property type="evidence" value="ECO:0007669"/>
    <property type="project" value="TreeGrafter"/>
</dbReference>
<evidence type="ECO:0000313" key="16">
    <source>
        <dbReference type="Ensembl" id="ENSMFAP00000034833.2"/>
    </source>
</evidence>
<evidence type="ECO:0000256" key="11">
    <source>
        <dbReference type="ARBA" id="ARBA00055180"/>
    </source>
</evidence>
<evidence type="ECO:0000256" key="5">
    <source>
        <dbReference type="ARBA" id="ARBA00022840"/>
    </source>
</evidence>
<dbReference type="Pfam" id="PF23563">
    <property type="entry name" value="TRIP13_N"/>
    <property type="match status" value="1"/>
</dbReference>
<dbReference type="GO" id="GO:0007131">
    <property type="term" value="P:reciprocal meiotic recombination"/>
    <property type="evidence" value="ECO:0007669"/>
    <property type="project" value="UniProtKB-UniRule"/>
</dbReference>
<reference evidence="16" key="2">
    <citation type="submission" date="2025-08" db="UniProtKB">
        <authorList>
            <consortium name="Ensembl"/>
        </authorList>
    </citation>
    <scope>IDENTIFICATION</scope>
</reference>
<dbReference type="PRINTS" id="PR00300">
    <property type="entry name" value="CLPPROTEASEA"/>
</dbReference>
<dbReference type="GO" id="GO:0007094">
    <property type="term" value="P:mitotic spindle assembly checkpoint signaling"/>
    <property type="evidence" value="ECO:0007669"/>
    <property type="project" value="Ensembl"/>
</dbReference>
<dbReference type="STRING" id="9541.ENSMFAP00000034840"/>
<dbReference type="GO" id="GO:0005524">
    <property type="term" value="F:ATP binding"/>
    <property type="evidence" value="ECO:0007669"/>
    <property type="project" value="UniProtKB-KW"/>
</dbReference>
<evidence type="ECO:0000256" key="9">
    <source>
        <dbReference type="ARBA" id="ARBA00031008"/>
    </source>
</evidence>
<dbReference type="GO" id="GO:0006302">
    <property type="term" value="P:double-strand break repair"/>
    <property type="evidence" value="ECO:0007669"/>
    <property type="project" value="Ensembl"/>
</dbReference>
<dbReference type="Gene3D" id="3.40.50.300">
    <property type="entry name" value="P-loop containing nucleotide triphosphate hydrolases"/>
    <property type="match status" value="1"/>
</dbReference>
<dbReference type="GO" id="GO:0001673">
    <property type="term" value="C:male germ cell nucleus"/>
    <property type="evidence" value="ECO:0007669"/>
    <property type="project" value="Ensembl"/>
</dbReference>
<dbReference type="Proteomes" id="UP000233100">
    <property type="component" value="Chromosome 6"/>
</dbReference>
<dbReference type="FunFam" id="3.40.50.300:FF:000662">
    <property type="entry name" value="Pachytene checkpoint protein 2 homolog"/>
    <property type="match status" value="1"/>
</dbReference>
<dbReference type="GO" id="GO:0007286">
    <property type="term" value="P:spermatid development"/>
    <property type="evidence" value="ECO:0007669"/>
    <property type="project" value="Ensembl"/>
</dbReference>
<dbReference type="InterPro" id="IPR003959">
    <property type="entry name" value="ATPase_AAA_core"/>
</dbReference>
<evidence type="ECO:0000256" key="14">
    <source>
        <dbReference type="SAM" id="MobiDB-lite"/>
    </source>
</evidence>
<dbReference type="GO" id="GO:0007144">
    <property type="term" value="P:female meiosis I"/>
    <property type="evidence" value="ECO:0007669"/>
    <property type="project" value="Ensembl"/>
</dbReference>
<comment type="subunit">
    <text evidence="13">Specifically interacts with the ligand binding domain of the thyroid receptor (TR). This interaction does not require the presence of thyroid hormone for its interaction. Interacts with proteasome subunit PSMA8; to participate in meiosis progression during spermatogenesis.</text>
</comment>
<dbReference type="Ensembl" id="ENSMFAT00000009064.2">
    <property type="protein sequence ID" value="ENSMFAP00000034833.2"/>
    <property type="gene ID" value="ENSMFAG00000003891.2"/>
</dbReference>
<dbReference type="SMART" id="SM00382">
    <property type="entry name" value="AAA"/>
    <property type="match status" value="1"/>
</dbReference>
<dbReference type="PANTHER" id="PTHR45991">
    <property type="entry name" value="PACHYTENE CHECKPOINT PROTEIN 2"/>
    <property type="match status" value="1"/>
</dbReference>
<dbReference type="GO" id="GO:0007141">
    <property type="term" value="P:male meiosis I"/>
    <property type="evidence" value="ECO:0007669"/>
    <property type="project" value="Ensembl"/>
</dbReference>
<dbReference type="InterPro" id="IPR027417">
    <property type="entry name" value="P-loop_NTPase"/>
</dbReference>
<dbReference type="GO" id="GO:0051598">
    <property type="term" value="P:meiotic recombination checkpoint signaling"/>
    <property type="evidence" value="ECO:0007669"/>
    <property type="project" value="TreeGrafter"/>
</dbReference>
<dbReference type="PROSITE" id="PS00674">
    <property type="entry name" value="AAA"/>
    <property type="match status" value="1"/>
</dbReference>
<keyword evidence="13" id="KW-0539">Nucleus</keyword>
<evidence type="ECO:0000256" key="13">
    <source>
        <dbReference type="RuleBase" id="RU369050"/>
    </source>
</evidence>
<proteinExistence type="inferred from homology"/>
<dbReference type="GeneTree" id="ENSGT00390000017432"/>
<dbReference type="InterPro" id="IPR003960">
    <property type="entry name" value="ATPase_AAA_CS"/>
</dbReference>
<evidence type="ECO:0000256" key="12">
    <source>
        <dbReference type="RuleBase" id="RU003651"/>
    </source>
</evidence>
<dbReference type="Pfam" id="PF00004">
    <property type="entry name" value="AAA"/>
    <property type="match status" value="1"/>
</dbReference>
<feature type="domain" description="AAA+ ATPase" evidence="15">
    <location>
        <begin position="171"/>
        <end position="323"/>
    </location>
</feature>
<organism evidence="16 17">
    <name type="scientific">Macaca fascicularis</name>
    <name type="common">Crab-eating macaque</name>
    <name type="synonym">Cynomolgus monkey</name>
    <dbReference type="NCBI Taxonomy" id="9541"/>
    <lineage>
        <taxon>Eukaryota</taxon>
        <taxon>Metazoa</taxon>
        <taxon>Chordata</taxon>
        <taxon>Craniata</taxon>
        <taxon>Vertebrata</taxon>
        <taxon>Euteleostomi</taxon>
        <taxon>Mammalia</taxon>
        <taxon>Eutheria</taxon>
        <taxon>Euarchontoglires</taxon>
        <taxon>Primates</taxon>
        <taxon>Haplorrhini</taxon>
        <taxon>Catarrhini</taxon>
        <taxon>Cercopithecidae</taxon>
        <taxon>Cercopithecinae</taxon>
        <taxon>Macaca</taxon>
    </lineage>
</organism>
<evidence type="ECO:0000256" key="2">
    <source>
        <dbReference type="ARBA" id="ARBA00022364"/>
    </source>
</evidence>
<feature type="region of interest" description="Disordered" evidence="14">
    <location>
        <begin position="343"/>
        <end position="377"/>
    </location>
</feature>
<dbReference type="InterPro" id="IPR001270">
    <property type="entry name" value="ClpA/B"/>
</dbReference>
<evidence type="ECO:0000256" key="3">
    <source>
        <dbReference type="ARBA" id="ARBA00022741"/>
    </source>
</evidence>
<dbReference type="GO" id="GO:0007130">
    <property type="term" value="P:synaptonemal complex assembly"/>
    <property type="evidence" value="ECO:0007669"/>
    <property type="project" value="Ensembl"/>
</dbReference>
<dbReference type="InterPro" id="IPR044539">
    <property type="entry name" value="Pch2-like"/>
</dbReference>
<keyword evidence="5 12" id="KW-0067">ATP-binding</keyword>
<dbReference type="PANTHER" id="PTHR45991:SF1">
    <property type="entry name" value="PACHYTENE CHECKPOINT PROTEIN 2 HOMOLOG"/>
    <property type="match status" value="1"/>
</dbReference>